<feature type="compositionally biased region" description="Basic residues" evidence="1">
    <location>
        <begin position="706"/>
        <end position="719"/>
    </location>
</feature>
<protein>
    <recommendedName>
        <fullName evidence="2">DUF7357 domain-containing protein</fullName>
    </recommendedName>
</protein>
<feature type="compositionally biased region" description="Basic and acidic residues" evidence="1">
    <location>
        <begin position="517"/>
        <end position="529"/>
    </location>
</feature>
<feature type="compositionally biased region" description="Basic residues" evidence="1">
    <location>
        <begin position="469"/>
        <end position="481"/>
    </location>
</feature>
<feature type="compositionally biased region" description="Low complexity" evidence="1">
    <location>
        <begin position="378"/>
        <end position="391"/>
    </location>
</feature>
<reference evidence="4" key="1">
    <citation type="journal article" date="2017" name="Genome Biol.">
        <title>Comparative genomics reveals high biological diversity and specific adaptations in the industrially and medically important fungal genus Aspergillus.</title>
        <authorList>
            <person name="de Vries R.P."/>
            <person name="Riley R."/>
            <person name="Wiebenga A."/>
            <person name="Aguilar-Osorio G."/>
            <person name="Amillis S."/>
            <person name="Uchima C.A."/>
            <person name="Anderluh G."/>
            <person name="Asadollahi M."/>
            <person name="Askin M."/>
            <person name="Barry K."/>
            <person name="Battaglia E."/>
            <person name="Bayram O."/>
            <person name="Benocci T."/>
            <person name="Braus-Stromeyer S.A."/>
            <person name="Caldana C."/>
            <person name="Canovas D."/>
            <person name="Cerqueira G.C."/>
            <person name="Chen F."/>
            <person name="Chen W."/>
            <person name="Choi C."/>
            <person name="Clum A."/>
            <person name="Dos Santos R.A."/>
            <person name="Damasio A.R."/>
            <person name="Diallinas G."/>
            <person name="Emri T."/>
            <person name="Fekete E."/>
            <person name="Flipphi M."/>
            <person name="Freyberg S."/>
            <person name="Gallo A."/>
            <person name="Gournas C."/>
            <person name="Habgood R."/>
            <person name="Hainaut M."/>
            <person name="Harispe M.L."/>
            <person name="Henrissat B."/>
            <person name="Hilden K.S."/>
            <person name="Hope R."/>
            <person name="Hossain A."/>
            <person name="Karabika E."/>
            <person name="Karaffa L."/>
            <person name="Karanyi Z."/>
            <person name="Krasevec N."/>
            <person name="Kuo A."/>
            <person name="Kusch H."/>
            <person name="LaButti K."/>
            <person name="Lagendijk E.L."/>
            <person name="Lapidus A."/>
            <person name="Levasseur A."/>
            <person name="Lindquist E."/>
            <person name="Lipzen A."/>
            <person name="Logrieco A.F."/>
            <person name="MacCabe A."/>
            <person name="Maekelae M.R."/>
            <person name="Malavazi I."/>
            <person name="Melin P."/>
            <person name="Meyer V."/>
            <person name="Mielnichuk N."/>
            <person name="Miskei M."/>
            <person name="Molnar A.P."/>
            <person name="Mule G."/>
            <person name="Ngan C.Y."/>
            <person name="Orejas M."/>
            <person name="Orosz E."/>
            <person name="Ouedraogo J.P."/>
            <person name="Overkamp K.M."/>
            <person name="Park H.-S."/>
            <person name="Perrone G."/>
            <person name="Piumi F."/>
            <person name="Punt P.J."/>
            <person name="Ram A.F."/>
            <person name="Ramon A."/>
            <person name="Rauscher S."/>
            <person name="Record E."/>
            <person name="Riano-Pachon D.M."/>
            <person name="Robert V."/>
            <person name="Roehrig J."/>
            <person name="Ruller R."/>
            <person name="Salamov A."/>
            <person name="Salih N.S."/>
            <person name="Samson R.A."/>
            <person name="Sandor E."/>
            <person name="Sanguinetti M."/>
            <person name="Schuetze T."/>
            <person name="Sepcic K."/>
            <person name="Shelest E."/>
            <person name="Sherlock G."/>
            <person name="Sophianopoulou V."/>
            <person name="Squina F.M."/>
            <person name="Sun H."/>
            <person name="Susca A."/>
            <person name="Todd R.B."/>
            <person name="Tsang A."/>
            <person name="Unkles S.E."/>
            <person name="van de Wiele N."/>
            <person name="van Rossen-Uffink D."/>
            <person name="Oliveira J.V."/>
            <person name="Vesth T.C."/>
            <person name="Visser J."/>
            <person name="Yu J.-H."/>
            <person name="Zhou M."/>
            <person name="Andersen M.R."/>
            <person name="Archer D.B."/>
            <person name="Baker S.E."/>
            <person name="Benoit I."/>
            <person name="Brakhage A.A."/>
            <person name="Braus G.H."/>
            <person name="Fischer R."/>
            <person name="Frisvad J.C."/>
            <person name="Goldman G.H."/>
            <person name="Houbraken J."/>
            <person name="Oakley B."/>
            <person name="Pocsi I."/>
            <person name="Scazzocchio C."/>
            <person name="Seiboth B."/>
            <person name="vanKuyk P.A."/>
            <person name="Wortman J."/>
            <person name="Dyer P.S."/>
            <person name="Grigoriev I.V."/>
        </authorList>
    </citation>
    <scope>NUCLEOTIDE SEQUENCE [LARGE SCALE GENOMIC DNA]</scope>
    <source>
        <strain evidence="4">ATCC 16872 / CBS 172.66 / WB 5094</strain>
    </source>
</reference>
<evidence type="ECO:0000313" key="3">
    <source>
        <dbReference type="EMBL" id="OJJ96149.1"/>
    </source>
</evidence>
<feature type="compositionally biased region" description="Basic and acidic residues" evidence="1">
    <location>
        <begin position="571"/>
        <end position="583"/>
    </location>
</feature>
<feature type="compositionally biased region" description="Basic and acidic residues" evidence="1">
    <location>
        <begin position="897"/>
        <end position="908"/>
    </location>
</feature>
<dbReference type="AlphaFoldDB" id="A0A1L9WJ14"/>
<name>A0A1L9WJ14_ASPA1</name>
<feature type="compositionally biased region" description="Basic and acidic residues" evidence="1">
    <location>
        <begin position="925"/>
        <end position="945"/>
    </location>
</feature>
<dbReference type="OMA" id="HLIIQRH"/>
<feature type="region of interest" description="Disordered" evidence="1">
    <location>
        <begin position="514"/>
        <end position="611"/>
    </location>
</feature>
<sequence length="1265" mass="138766">MRLHLTIQRHGLPVTRILWTTSPHSLFGPNASHGSPMIPAAASAITSTRLPNALYSNGGYTFAQLLEDVNEVIPLETESVQFDEECSGQWGLEDYVVEVGGSECLHFMEVDGLLRDGDEVLIRALQIEDLRARRLSGRHQISGDGKHLIDGVPFGKPFLKRPTSSRPAITIPPRKKRRTTIAGWDYGVRYDDDADWEPPKRLLSNVEVDALRNSGNSEGEKARGHGTTFQDDFQDYHEPEDDDDGTIIRHPVDQESESGSDMSDTREGELEEELKALTEDLEAPPISKPEDQVKQQIESAPRALRSGPRTPSITPKRDAPKVIQSTSTPADSRTDAKVVQFEDEKPASQALKPERTPVSKAKSPSVRSAGSVSDDSDSSSLSTDSSGVSDSSSDEDSSSESGHSLSDSDDSDDSDDSNESDDSDDSDDESPSESDDSSASESEDEDISDSDTSVEAPIKNAPPGAGSLRTKKSNQRNKMRRRLAKLKELGALPAQADFAALREWEDVHGCEYYIPETKPEPKNEIKSGAKAEFNSTTRGDKKEQERAEFEARRQKLLQDLAAGGVDVSVTPEKENVPPLDENKRKTRSARDVSVNGNTDSDSSKRRTLDVASSRRMLFGSLGVRAPRNKEDEDATRKKLAANITHIPSRKSVSQDAETEHESDVEHNWEEKLTIRATECIHDDIELTAPPFPFEQRWDHDASNIIRQRKGRGKKRKRRQQLQVYDAGEEEYGNWEDSYFDGDDQLNYDDTEQPNGEHQAEYEAKDPAEDLPVLPANHLTLPDLSEDHLQRASIIAFKQLDLSKATNWQPTVSEYRVAEIHDVYEDNILKIRLAKRNRRQVADVDPDGVGNDKPYYTGFEMPGLEDDEAEDDGFRELSFADFIEPKLLRAAPAAGTGDAEKPSISHAAEESTTPKVATPARIEATAARDGDKDGQRPAPDAGDKPADSGPNKPILQETVNSSKRLVGDSSPVLSPQFHGFQSPPQIGCAEKASGSASNLIADAEPTPDGGADRQPDVLLPPNKNSPNTLDSPQRPDGVNLSQAADASNDDLQMISSPLSVLSFNQLMNRYFPTKRERSDTPPSNQQAQGQEARPSSRSSISSMVPNPFFEIDRAREEGQQELSSQPSEGIGVTAGETTLDLHSLVGSSSTPPSGQRSVQKNSKWKGTEDSTLISVVPESMIPPVMPQPNSPGTPGSEPIVVDLTQLSPPVSPGGSDRDFGRSQRLPQGPRWVQKHVPPTQRRTRQSLARLRGKSREGLGLESNPTR</sequence>
<feature type="compositionally biased region" description="Basic and acidic residues" evidence="1">
    <location>
        <begin position="657"/>
        <end position="669"/>
    </location>
</feature>
<keyword evidence="4" id="KW-1185">Reference proteome</keyword>
<dbReference type="OrthoDB" id="3365616at2759"/>
<proteinExistence type="predicted"/>
<dbReference type="GeneID" id="30970645"/>
<feature type="region of interest" description="Disordered" evidence="1">
    <location>
        <begin position="702"/>
        <end position="721"/>
    </location>
</feature>
<evidence type="ECO:0000259" key="2">
    <source>
        <dbReference type="Pfam" id="PF24054"/>
    </source>
</evidence>
<dbReference type="RefSeq" id="XP_020052489.1">
    <property type="nucleotide sequence ID" value="XM_020196831.1"/>
</dbReference>
<feature type="region of interest" description="Disordered" evidence="1">
    <location>
        <begin position="1070"/>
        <end position="1265"/>
    </location>
</feature>
<feature type="compositionally biased region" description="Polar residues" evidence="1">
    <location>
        <begin position="1021"/>
        <end position="1030"/>
    </location>
</feature>
<feature type="compositionally biased region" description="Polar residues" evidence="1">
    <location>
        <begin position="1079"/>
        <end position="1088"/>
    </location>
</feature>
<feature type="compositionally biased region" description="Acidic residues" evidence="1">
    <location>
        <begin position="733"/>
        <end position="751"/>
    </location>
</feature>
<feature type="region of interest" description="Disordered" evidence="1">
    <location>
        <begin position="643"/>
        <end position="669"/>
    </location>
</feature>
<accession>A0A1L9WJ14</accession>
<feature type="compositionally biased region" description="Basic and acidic residues" evidence="1">
    <location>
        <begin position="263"/>
        <end position="278"/>
    </location>
</feature>
<feature type="compositionally biased region" description="Polar residues" evidence="1">
    <location>
        <begin position="1038"/>
        <end position="1050"/>
    </location>
</feature>
<feature type="region of interest" description="Disordered" evidence="1">
    <location>
        <begin position="892"/>
        <end position="1050"/>
    </location>
</feature>
<dbReference type="InterPro" id="IPR055781">
    <property type="entry name" value="DUF7357"/>
</dbReference>
<feature type="compositionally biased region" description="Basic and acidic residues" evidence="1">
    <location>
        <begin position="538"/>
        <end position="553"/>
    </location>
</feature>
<dbReference type="EMBL" id="KV878986">
    <property type="protein sequence ID" value="OJJ96149.1"/>
    <property type="molecule type" value="Genomic_DNA"/>
</dbReference>
<feature type="compositionally biased region" description="Polar residues" evidence="1">
    <location>
        <begin position="1144"/>
        <end position="1160"/>
    </location>
</feature>
<organism evidence="3 4">
    <name type="scientific">Aspergillus aculeatus (strain ATCC 16872 / CBS 172.66 / WB 5094)</name>
    <dbReference type="NCBI Taxonomy" id="690307"/>
    <lineage>
        <taxon>Eukaryota</taxon>
        <taxon>Fungi</taxon>
        <taxon>Dikarya</taxon>
        <taxon>Ascomycota</taxon>
        <taxon>Pezizomycotina</taxon>
        <taxon>Eurotiomycetes</taxon>
        <taxon>Eurotiomycetidae</taxon>
        <taxon>Eurotiales</taxon>
        <taxon>Aspergillaceae</taxon>
        <taxon>Aspergillus</taxon>
        <taxon>Aspergillus subgen. Circumdati</taxon>
    </lineage>
</organism>
<dbReference type="STRING" id="690307.A0A1L9WJ14"/>
<gene>
    <name evidence="3" type="ORF">ASPACDRAFT_125601</name>
</gene>
<feature type="compositionally biased region" description="Acidic residues" evidence="1">
    <location>
        <begin position="407"/>
        <end position="449"/>
    </location>
</feature>
<evidence type="ECO:0000313" key="4">
    <source>
        <dbReference type="Proteomes" id="UP000184546"/>
    </source>
</evidence>
<feature type="domain" description="DUF7357" evidence="2">
    <location>
        <begin position="1"/>
        <end position="174"/>
    </location>
</feature>
<feature type="region of interest" description="Disordered" evidence="1">
    <location>
        <begin position="212"/>
        <end position="481"/>
    </location>
</feature>
<dbReference type="Proteomes" id="UP000184546">
    <property type="component" value="Unassembled WGS sequence"/>
</dbReference>
<feature type="compositionally biased region" description="Basic and acidic residues" evidence="1">
    <location>
        <begin position="332"/>
        <end position="357"/>
    </location>
</feature>
<evidence type="ECO:0000256" key="1">
    <source>
        <dbReference type="SAM" id="MobiDB-lite"/>
    </source>
</evidence>
<dbReference type="VEuPathDB" id="FungiDB:ASPACDRAFT_125601"/>
<feature type="region of interest" description="Disordered" evidence="1">
    <location>
        <begin position="733"/>
        <end position="759"/>
    </location>
</feature>
<dbReference type="Pfam" id="PF24054">
    <property type="entry name" value="DUF7357"/>
    <property type="match status" value="1"/>
</dbReference>
<feature type="region of interest" description="Disordered" evidence="1">
    <location>
        <begin position="842"/>
        <end position="867"/>
    </location>
</feature>